<keyword evidence="1" id="KW-0255">Endonuclease</keyword>
<dbReference type="PDBsum" id="2P14"/>
<keyword evidence="2" id="KW-0002">3D-structure</keyword>
<reference evidence="1" key="2">
    <citation type="journal article" date="2006" name="Biochemistry (Mosc.)">
        <title>Nickase and a protein encoded by an open reading frame downstream from the nickase BspD6I gene form a restriction endonuclease complex.</title>
        <authorList>
            <person name="Yunusova A.K."/>
            <person name="Rogulin E.A."/>
            <person name="Artyukh R.I."/>
            <person name="Zheleznaya L.A."/>
            <person name="Matvienko N.I."/>
        </authorList>
    </citation>
    <scope>NUCLEOTIDE SEQUENCE</scope>
    <source>
        <strain evidence="1">D6</strain>
    </source>
</reference>
<sequence>MQDILDFYEEVEKTINPPNYFEWNTYRVFKKLGSYKNLVPNFKLDDSGHPIGNAIPGVEDILVEYEHFSILIECSLTIGEKQLDYEGDSVVRHLQEYKKKGIEAYTLFLGKSIDLSFARHIGFNKESEPVIPLTVDQFKKLVTQLKGDGEHFNPNKLKEILIKLLRSDLGYDQAEEWLTFIEYNLK</sequence>
<reference evidence="2" key="4">
    <citation type="journal article" date="2008" name="J. Mol. Biol.">
        <title>Structural analysis of the heterodimeric type IIS restriction endonuclease R.BspD6I acting as a complex between a monomeric site-specific nickase and a catalytic subunit.</title>
        <authorList>
            <person name="Kachalova G.S."/>
            <person name="Rogulin E.A."/>
            <person name="Yunusova A.K."/>
            <person name="Artyukh R.I."/>
            <person name="Perevyazova T.A."/>
            <person name="Matvienko N.I."/>
            <person name="Zheleznaya L.A."/>
            <person name="Bartunik H.D."/>
        </authorList>
    </citation>
    <scope>X-RAY CRYSTALLOGRAPHY (1.50 ANGSTROMS)</scope>
</reference>
<dbReference type="GO" id="GO:0004519">
    <property type="term" value="F:endonuclease activity"/>
    <property type="evidence" value="ECO:0007669"/>
    <property type="project" value="UniProtKB-KW"/>
</dbReference>
<dbReference type="Gene3D" id="3.40.91.50">
    <property type="match status" value="1"/>
</dbReference>
<name>A3FEV8_9BACI</name>
<reference evidence="1" key="1">
    <citation type="journal article" date="2003" name="Biochemistry (Mosc.)">
        <title>Cloning and sequencing of the gene of site-specific nickase N.BspD6I.</title>
        <authorList>
            <person name="Perevyazova T.A."/>
            <person name="Rogulin E.A."/>
            <person name="Zheleznaya L.A."/>
            <person name="Matvienko N.I."/>
        </authorList>
    </citation>
    <scope>NUCLEOTIDE SEQUENCE</scope>
    <source>
        <strain evidence="1">D6</strain>
    </source>
</reference>
<accession>A3FEV8</accession>
<dbReference type="InterPro" id="IPR018573">
    <property type="entry name" value="Restrct_endonuc_II_AlwI"/>
</dbReference>
<reference evidence="1" key="3">
    <citation type="submission" date="2007-01" db="EMBL/GenBank/DDBJ databases">
        <authorList>
            <person name="Rogulin E."/>
            <person name="Perevyazova T."/>
            <person name="Zheleznaya L."/>
            <person name="Matvienko N."/>
        </authorList>
    </citation>
    <scope>NUCLEOTIDE SEQUENCE</scope>
    <source>
        <strain evidence="1">D6</strain>
    </source>
</reference>
<dbReference type="SMR" id="A3FEV8"/>
<evidence type="ECO:0000313" key="1">
    <source>
        <dbReference type="EMBL" id="ABN42183.1"/>
    </source>
</evidence>
<dbReference type="EMBL" id="EF371514">
    <property type="protein sequence ID" value="ABN42183.1"/>
    <property type="molecule type" value="Genomic_DNA"/>
</dbReference>
<keyword evidence="1" id="KW-0378">Hydrolase</keyword>
<gene>
    <name evidence="1" type="primary">bspD6IR2</name>
</gene>
<dbReference type="Pfam" id="PF09491">
    <property type="entry name" value="RE_AlwI"/>
    <property type="match status" value="1"/>
</dbReference>
<dbReference type="EvolutionaryTrace" id="A3FEV8"/>
<dbReference type="AlphaFoldDB" id="A3FEV8"/>
<organism evidence="1">
    <name type="scientific">Bacillus sp. D6</name>
    <dbReference type="NCBI Taxonomy" id="127889"/>
    <lineage>
        <taxon>Bacteria</taxon>
        <taxon>Bacillati</taxon>
        <taxon>Bacillota</taxon>
        <taxon>Bacilli</taxon>
        <taxon>Bacillales</taxon>
        <taxon>Bacillaceae</taxon>
        <taxon>Bacillus</taxon>
    </lineage>
</organism>
<keyword evidence="1" id="KW-0540">Nuclease</keyword>
<dbReference type="PDB" id="2P14">
    <property type="method" value="X-ray"/>
    <property type="resolution" value="1.50 A"/>
    <property type="chains" value="A=1-186"/>
</dbReference>
<proteinExistence type="evidence at protein level"/>
<evidence type="ECO:0007829" key="2">
    <source>
        <dbReference type="PDB" id="2P14"/>
    </source>
</evidence>
<protein>
    <submittedName>
        <fullName evidence="1">Heterodimeric restriction endonuclease R.BspD6I small subunit</fullName>
    </submittedName>
</protein>
<dbReference type="REBASE" id="14733">
    <property type="entry name" value="BspD6I"/>
</dbReference>